<accession>A0AA97FII8</accession>
<dbReference type="InterPro" id="IPR047900">
    <property type="entry name" value="Choice_anch_G"/>
</dbReference>
<feature type="compositionally biased region" description="Low complexity" evidence="1">
    <location>
        <begin position="620"/>
        <end position="636"/>
    </location>
</feature>
<keyword evidence="2" id="KW-0472">Membrane</keyword>
<evidence type="ECO:0000256" key="1">
    <source>
        <dbReference type="SAM" id="MobiDB-lite"/>
    </source>
</evidence>
<dbReference type="Proteomes" id="UP001305498">
    <property type="component" value="Chromosome"/>
</dbReference>
<keyword evidence="2" id="KW-1133">Transmembrane helix</keyword>
<keyword evidence="4" id="KW-1185">Reference proteome</keyword>
<feature type="compositionally biased region" description="Low complexity" evidence="1">
    <location>
        <begin position="802"/>
        <end position="819"/>
    </location>
</feature>
<dbReference type="NCBIfam" id="NF033766">
    <property type="entry name" value="choice_anch_G"/>
    <property type="match status" value="1"/>
</dbReference>
<dbReference type="AlphaFoldDB" id="A0AA97FII8"/>
<gene>
    <name evidence="3" type="ORF">N8K70_14950</name>
</gene>
<evidence type="ECO:0000256" key="2">
    <source>
        <dbReference type="SAM" id="Phobius"/>
    </source>
</evidence>
<evidence type="ECO:0000313" key="3">
    <source>
        <dbReference type="EMBL" id="WOF22674.1"/>
    </source>
</evidence>
<dbReference type="KEGG" id="mbet:N8K70_14950"/>
<dbReference type="PANTHER" id="PTHR15109:SF4">
    <property type="entry name" value="FAM193 C-TERMINAL DOMAIN-CONTAINING PROTEIN"/>
    <property type="match status" value="1"/>
</dbReference>
<dbReference type="RefSeq" id="WP_317139145.1">
    <property type="nucleotide sequence ID" value="NZ_CP118157.1"/>
</dbReference>
<sequence length="991" mass="96802">MTAANALESDDSEALGQVIASDVLGADLLAAASSASGNPSDPGPNATPINLELLGGLTVDLGGGLALPLITSGATPGLLDLGEVGALSSYASSETGTTSTASAGAIGADGALAIDADNTGEFGPATVNLTDVLDQVGVAGLTDEIVDNLALEIGAVASTATSEEGVLPASSEYVVAGADLYLSSPLVATLQTSITDAVSLVGTTVDTAVGEGGVLDTALGGLETTINSTLGALGLVTVEGPTLQVNDFDSALDTAVATIITEPLFDGETADDSIVVIDLESGLVTVQLENLVDGGLNGQDPNTEVLSSEAVSAVTTAVSDALGSVTGKVTEAVTEVLDLTGVLISLDVDVSADLGILIGTIPVASGAVTIDTTLGQLAGTDTTDPVIDADLSVLDGLSDVPGIGALIDTIVNPLISTVLSALTDTVVPLVLDTLEPVVQTLFATIGDGLSEAIGDVLEPVITVLDPVFDALNLVVAITINEQPTERDPAEEGYLGAESFTVNALSLEFLPTLGAVNLDLGSSTVRSAAVVYDTAITLTPSEVEAGGTTTIEGSGFAPNETVTITIGDETITAETDENGDFSTDYTVPEGTDPGTLDVVAEGEVSQTPAEAELTVIDGDDNGNVNASSSAAASANADDDSNAAAQAAAQAAADADANTTASAAADADATAAAQVAANADASSDASADVSSEANASAQAAAQAASDANADSASNADASAAAEGNASAASAAAANADSSSDASSGAAADASADADDSSAADASASADADDSSSTDTDASASSDSDSSASTDSDASASADADDSSSADADSSASVDSDASASADADDSSAADADASASSDSDSSASASADADSSASADSDSDADGAGIRAEIEHETRFRGEEQLAYGYGFEPGEEVEATVYSTPTSAGVEVADANGEVTFVWTVAQEEEIGQHHVELVGETSGTADAVYFRVLERQSDLAPTGGDPGLPIAGLAALMVLGGAGVWVISRRRGASA</sequence>
<proteinExistence type="predicted"/>
<name>A0AA97FII8_9MICO</name>
<dbReference type="InterPro" id="IPR029717">
    <property type="entry name" value="FAM193"/>
</dbReference>
<dbReference type="PANTHER" id="PTHR15109">
    <property type="entry name" value="AGAP004327-PA"/>
    <property type="match status" value="1"/>
</dbReference>
<protein>
    <submittedName>
        <fullName evidence="3">Choice-of-anchor G family protein</fullName>
    </submittedName>
</protein>
<feature type="compositionally biased region" description="Low complexity" evidence="1">
    <location>
        <begin position="826"/>
        <end position="854"/>
    </location>
</feature>
<feature type="region of interest" description="Disordered" evidence="1">
    <location>
        <begin position="694"/>
        <end position="861"/>
    </location>
</feature>
<keyword evidence="2" id="KW-0812">Transmembrane</keyword>
<feature type="compositionally biased region" description="Low complexity" evidence="1">
    <location>
        <begin position="694"/>
        <end position="748"/>
    </location>
</feature>
<dbReference type="EMBL" id="CP118157">
    <property type="protein sequence ID" value="WOF22674.1"/>
    <property type="molecule type" value="Genomic_DNA"/>
</dbReference>
<organism evidence="3 4">
    <name type="scientific">Microbacterium betulae</name>
    <dbReference type="NCBI Taxonomy" id="2981139"/>
    <lineage>
        <taxon>Bacteria</taxon>
        <taxon>Bacillati</taxon>
        <taxon>Actinomycetota</taxon>
        <taxon>Actinomycetes</taxon>
        <taxon>Micrococcales</taxon>
        <taxon>Microbacteriaceae</taxon>
        <taxon>Microbacterium</taxon>
    </lineage>
</organism>
<evidence type="ECO:0000313" key="4">
    <source>
        <dbReference type="Proteomes" id="UP001305498"/>
    </source>
</evidence>
<feature type="transmembrane region" description="Helical" evidence="2">
    <location>
        <begin position="963"/>
        <end position="983"/>
    </location>
</feature>
<feature type="region of interest" description="Disordered" evidence="1">
    <location>
        <begin position="613"/>
        <end position="636"/>
    </location>
</feature>
<feature type="compositionally biased region" description="Low complexity" evidence="1">
    <location>
        <begin position="770"/>
        <end position="795"/>
    </location>
</feature>
<reference evidence="3 4" key="1">
    <citation type="submission" date="2023-02" db="EMBL/GenBank/DDBJ databases">
        <title>Microbacterium betulae sp. nov., isolated from birch wood.</title>
        <authorList>
            <person name="Pasciak M."/>
            <person name="Pawlik K.J."/>
            <person name="Martynowski D."/>
            <person name="Laczmanski L."/>
            <person name="Ciekot J."/>
            <person name="Szponar B."/>
            <person name="Wojcik-Fatla A."/>
            <person name="Mackiewicz B."/>
            <person name="Farian E."/>
            <person name="Cholewa G."/>
            <person name="Cholewa A."/>
            <person name="Dutkiewicz J."/>
        </authorList>
    </citation>
    <scope>NUCLEOTIDE SEQUENCE [LARGE SCALE GENOMIC DNA]</scope>
    <source>
        <strain evidence="3 4">AB</strain>
    </source>
</reference>